<dbReference type="Proteomes" id="UP000439903">
    <property type="component" value="Unassembled WGS sequence"/>
</dbReference>
<dbReference type="Gene3D" id="1.10.510.10">
    <property type="entry name" value="Transferase(Phosphotransferase) domain 1"/>
    <property type="match status" value="1"/>
</dbReference>
<comment type="caution">
    <text evidence="3">The sequence shown here is derived from an EMBL/GenBank/DDBJ whole genome shotgun (WGS) entry which is preliminary data.</text>
</comment>
<dbReference type="InterPro" id="IPR001245">
    <property type="entry name" value="Ser-Thr/Tyr_kinase_cat_dom"/>
</dbReference>
<proteinExistence type="predicted"/>
<accession>A0A8H4AQA4</accession>
<dbReference type="Pfam" id="PF07534">
    <property type="entry name" value="TLD"/>
    <property type="match status" value="1"/>
</dbReference>
<dbReference type="SUPFAM" id="SSF56112">
    <property type="entry name" value="Protein kinase-like (PK-like)"/>
    <property type="match status" value="1"/>
</dbReference>
<dbReference type="InterPro" id="IPR000719">
    <property type="entry name" value="Prot_kinase_dom"/>
</dbReference>
<dbReference type="PROSITE" id="PS51886">
    <property type="entry name" value="TLDC"/>
    <property type="match status" value="1"/>
</dbReference>
<dbReference type="PANTHER" id="PTHR44329">
    <property type="entry name" value="SERINE/THREONINE-PROTEIN KINASE TNNI3K-RELATED"/>
    <property type="match status" value="1"/>
</dbReference>
<reference evidence="3 4" key="1">
    <citation type="journal article" date="2019" name="Environ. Microbiol.">
        <title>At the nexus of three kingdoms: the genome of the mycorrhizal fungus Gigaspora margarita provides insights into plant, endobacterial and fungal interactions.</title>
        <authorList>
            <person name="Venice F."/>
            <person name="Ghignone S."/>
            <person name="Salvioli di Fossalunga A."/>
            <person name="Amselem J."/>
            <person name="Novero M."/>
            <person name="Xianan X."/>
            <person name="Sedzielewska Toro K."/>
            <person name="Morin E."/>
            <person name="Lipzen A."/>
            <person name="Grigoriev I.V."/>
            <person name="Henrissat B."/>
            <person name="Martin F.M."/>
            <person name="Bonfante P."/>
        </authorList>
    </citation>
    <scope>NUCLEOTIDE SEQUENCE [LARGE SCALE GENOMIC DNA]</scope>
    <source>
        <strain evidence="3 4">BEG34</strain>
    </source>
</reference>
<keyword evidence="3" id="KW-0808">Transferase</keyword>
<gene>
    <name evidence="3" type="ORF">F8M41_015927</name>
</gene>
<dbReference type="EMBL" id="WTPW01000339">
    <property type="protein sequence ID" value="KAF0521139.1"/>
    <property type="molecule type" value="Genomic_DNA"/>
</dbReference>
<keyword evidence="4" id="KW-1185">Reference proteome</keyword>
<dbReference type="AlphaFoldDB" id="A0A8H4AQA4"/>
<dbReference type="InterPro" id="IPR011009">
    <property type="entry name" value="Kinase-like_dom_sf"/>
</dbReference>
<keyword evidence="3" id="KW-0418">Kinase</keyword>
<protein>
    <submittedName>
        <fullName evidence="3">Kinase-like protein</fullName>
    </submittedName>
</protein>
<organism evidence="3 4">
    <name type="scientific">Gigaspora margarita</name>
    <dbReference type="NCBI Taxonomy" id="4874"/>
    <lineage>
        <taxon>Eukaryota</taxon>
        <taxon>Fungi</taxon>
        <taxon>Fungi incertae sedis</taxon>
        <taxon>Mucoromycota</taxon>
        <taxon>Glomeromycotina</taxon>
        <taxon>Glomeromycetes</taxon>
        <taxon>Diversisporales</taxon>
        <taxon>Gigasporaceae</taxon>
        <taxon>Gigaspora</taxon>
    </lineage>
</organism>
<dbReference type="GO" id="GO:0005524">
    <property type="term" value="F:ATP binding"/>
    <property type="evidence" value="ECO:0007669"/>
    <property type="project" value="InterPro"/>
</dbReference>
<name>A0A8H4AQA4_GIGMA</name>
<evidence type="ECO:0000313" key="3">
    <source>
        <dbReference type="EMBL" id="KAF0521139.1"/>
    </source>
</evidence>
<feature type="domain" description="TLDc" evidence="2">
    <location>
        <begin position="338"/>
        <end position="510"/>
    </location>
</feature>
<dbReference type="GO" id="GO:0004674">
    <property type="term" value="F:protein serine/threonine kinase activity"/>
    <property type="evidence" value="ECO:0007669"/>
    <property type="project" value="TreeGrafter"/>
</dbReference>
<dbReference type="OrthoDB" id="346907at2759"/>
<evidence type="ECO:0000313" key="4">
    <source>
        <dbReference type="Proteomes" id="UP000439903"/>
    </source>
</evidence>
<dbReference type="PROSITE" id="PS50011">
    <property type="entry name" value="PROTEIN_KINASE_DOM"/>
    <property type="match status" value="1"/>
</dbReference>
<evidence type="ECO:0000259" key="2">
    <source>
        <dbReference type="PROSITE" id="PS51886"/>
    </source>
</evidence>
<evidence type="ECO:0000259" key="1">
    <source>
        <dbReference type="PROSITE" id="PS50011"/>
    </source>
</evidence>
<sequence>MLNKSSFLNYIDEQNIRVINFNEFVNVSKVGKSGKVKKANSATYGIIALKRLNLGSNLDENDYQDLSIKIKHLCDIKPHSNINQIYGFTKDPNDERCYLVLQYANEGNLREYLKKNFKSLKWNDKLRIAKEIAQGIKYLHENNIIHKDLNSKHILINNGEMLLSDFGISKLLSQAEISTNIMGQDLPNLPAYIDPKYLNDQSYVRNEKSDIYSLGVILWEISSGYPPFQSLRYKDTIISHILKGNREILIKNTPKQYVDLYSHCWNADPIMRPELQEICHVLNILIIENSNKGTSLSDSENYPIFNNYPFERTSSLPDDFIDLDSYIIGPEHLVYFSSWIDNHQKNIFSRLIQQKRRFYSVKKIPYDFKLLLRGSQDGFLAKAFHEKCDGKGPTLTIIKVKDTDEILGGYNPISWTESIEYIHSLNSFIFKLDYDKPSNSIISRAKSKESSVESDVRMGPHFCSDLCLIENFKDHCKCKCFMNYYEKPIRETVDLFSVDEYEVFQVIKKK</sequence>
<feature type="domain" description="Protein kinase" evidence="1">
    <location>
        <begin position="22"/>
        <end position="286"/>
    </location>
</feature>
<dbReference type="PRINTS" id="PR00109">
    <property type="entry name" value="TYRKINASE"/>
</dbReference>
<dbReference type="InterPro" id="IPR051681">
    <property type="entry name" value="Ser/Thr_Kinases-Pseudokinases"/>
</dbReference>
<dbReference type="InterPro" id="IPR006571">
    <property type="entry name" value="TLDc_dom"/>
</dbReference>
<dbReference type="Pfam" id="PF07714">
    <property type="entry name" value="PK_Tyr_Ser-Thr"/>
    <property type="match status" value="1"/>
</dbReference>